<proteinExistence type="inferred from homology"/>
<dbReference type="Gene3D" id="3.40.1170.60">
    <property type="match status" value="1"/>
</dbReference>
<feature type="domain" description="UmuC" evidence="5">
    <location>
        <begin position="70"/>
        <end position="281"/>
    </location>
</feature>
<keyword evidence="3" id="KW-0808">Transferase</keyword>
<dbReference type="FunFam" id="3.30.70.270:FF:000013">
    <property type="entry name" value="Polymerase (DNA directed) iota"/>
    <property type="match status" value="1"/>
</dbReference>
<evidence type="ECO:0000313" key="7">
    <source>
        <dbReference type="Proteomes" id="UP001221898"/>
    </source>
</evidence>
<protein>
    <recommendedName>
        <fullName evidence="5">UmuC domain-containing protein</fullName>
    </recommendedName>
</protein>
<comment type="similarity">
    <text evidence="1">Belongs to the DNA polymerase type-Y family.</text>
</comment>
<dbReference type="Pfam" id="PF21999">
    <property type="entry name" value="IMS_HHH_1"/>
    <property type="match status" value="1"/>
</dbReference>
<name>A0AAD7T703_9TELE</name>
<dbReference type="AlphaFoldDB" id="A0AAD7T703"/>
<dbReference type="InterPro" id="IPR017961">
    <property type="entry name" value="DNA_pol_Y-fam_little_finger"/>
</dbReference>
<dbReference type="FunFam" id="3.30.1490.100:FF:000003">
    <property type="entry name" value="Polymerase (DNA directed) iota"/>
    <property type="match status" value="1"/>
</dbReference>
<evidence type="ECO:0000313" key="6">
    <source>
        <dbReference type="EMBL" id="KAJ8415629.1"/>
    </source>
</evidence>
<feature type="region of interest" description="Disordered" evidence="4">
    <location>
        <begin position="674"/>
        <end position="706"/>
    </location>
</feature>
<dbReference type="Pfam" id="PF11799">
    <property type="entry name" value="IMS_C"/>
    <property type="match status" value="1"/>
</dbReference>
<keyword evidence="2" id="KW-0237">DNA synthesis</keyword>
<evidence type="ECO:0000256" key="1">
    <source>
        <dbReference type="ARBA" id="ARBA00010945"/>
    </source>
</evidence>
<evidence type="ECO:0000256" key="2">
    <source>
        <dbReference type="ARBA" id="ARBA00022634"/>
    </source>
</evidence>
<gene>
    <name evidence="6" type="ORF">AAFF_G00426090</name>
</gene>
<dbReference type="Pfam" id="PF14377">
    <property type="entry name" value="UBM"/>
    <property type="match status" value="2"/>
</dbReference>
<dbReference type="PIRSF" id="PIRSF036603">
    <property type="entry name" value="DPol_eta"/>
    <property type="match status" value="1"/>
</dbReference>
<evidence type="ECO:0000259" key="5">
    <source>
        <dbReference type="PROSITE" id="PS50173"/>
    </source>
</evidence>
<dbReference type="GO" id="GO:0006281">
    <property type="term" value="P:DNA repair"/>
    <property type="evidence" value="ECO:0007669"/>
    <property type="project" value="InterPro"/>
</dbReference>
<organism evidence="6 7">
    <name type="scientific">Aldrovandia affinis</name>
    <dbReference type="NCBI Taxonomy" id="143900"/>
    <lineage>
        <taxon>Eukaryota</taxon>
        <taxon>Metazoa</taxon>
        <taxon>Chordata</taxon>
        <taxon>Craniata</taxon>
        <taxon>Vertebrata</taxon>
        <taxon>Euteleostomi</taxon>
        <taxon>Actinopterygii</taxon>
        <taxon>Neopterygii</taxon>
        <taxon>Teleostei</taxon>
        <taxon>Notacanthiformes</taxon>
        <taxon>Halosauridae</taxon>
        <taxon>Aldrovandia</taxon>
    </lineage>
</organism>
<comment type="caution">
    <text evidence="6">The sequence shown here is derived from an EMBL/GenBank/DDBJ whole genome shotgun (WGS) entry which is preliminary data.</text>
</comment>
<dbReference type="Pfam" id="PF00817">
    <property type="entry name" value="IMS"/>
    <property type="match status" value="1"/>
</dbReference>
<sequence length="716" mass="80157">MDVHFDEYDPLQLSMIEDDEDDNEWIYHSSDRDTVLAETLPVKASCAIRKRSVPGTLRQAPMKVPSHRIVLHFDLDCFYAQVEMIRNPELRNTPLGIQQKSIVVTCNYVARECGVTKLMSLRDAKERCPQLVLVSGEDLTHYREISYKVTELLERHCPLVERLGFDENFMDVTDMVEAKLKLEPLDSDFSVSGHIYNQQSLDTGAEDHRRLAVGSHIAAQLRAALHAKLGLTGCAGVATSKLLAKLVSGTFKPNQQTTLLPESIAELMSSQTGLRKVPGIGHRTAQRLQALGLSSVRDLQCFPLAALEKEFGGVVAQRLHSLSLGLDEAPVTPSGPPQSLSDEDSFKKVSTETEVSEKIKELLCSLLDRMHKDGRQPGTIRLTIRRFSATNKWFSRESRQCPIPNPIGKKILSGSQDAETSLVIIALKLFRKMIEKNTPFHLTLINVCFCNLQARGTTSKGSIQSFFTQRSPEKAEFQEQSRLGYTVVNTSLGDPELVCGIETVMSDSKPPRTRPVSPPPGVDPTMFLQLPDYIQRELRSNAPPAASPGPPWQKTHTITAPDQAEQAWMFQQHPLSRENLECEFKDSFAHLHWDVGEVDIDSRHNQPRAQMAHNKREPSGLQCSFRDEAAGEKCGDEIALKAKPEFDFPPNVDPRVFSELPAELQRELLSEWRQQKPVSKIPATKTLGRNRPAKETKNTTAKSTQANNLLKYFKPC</sequence>
<dbReference type="GO" id="GO:0003887">
    <property type="term" value="F:DNA-directed DNA polymerase activity"/>
    <property type="evidence" value="ECO:0007669"/>
    <property type="project" value="InterPro"/>
</dbReference>
<dbReference type="InterPro" id="IPR053848">
    <property type="entry name" value="IMS_HHH_1"/>
</dbReference>
<dbReference type="PANTHER" id="PTHR46404">
    <property type="entry name" value="DNA POLYMERASE IOTA"/>
    <property type="match status" value="1"/>
</dbReference>
<dbReference type="InterPro" id="IPR043128">
    <property type="entry name" value="Rev_trsase/Diguanyl_cyclase"/>
</dbReference>
<feature type="region of interest" description="Disordered" evidence="4">
    <location>
        <begin position="328"/>
        <end position="351"/>
    </location>
</feature>
<dbReference type="InterPro" id="IPR036775">
    <property type="entry name" value="DNA_pol_Y-fam_lit_finger_sf"/>
</dbReference>
<dbReference type="Gene3D" id="3.30.70.270">
    <property type="match status" value="1"/>
</dbReference>
<keyword evidence="7" id="KW-1185">Reference proteome</keyword>
<dbReference type="GO" id="GO:0003684">
    <property type="term" value="F:damaged DNA binding"/>
    <property type="evidence" value="ECO:0007669"/>
    <property type="project" value="InterPro"/>
</dbReference>
<dbReference type="InterPro" id="IPR025527">
    <property type="entry name" value="HUWE1/Rev1_UBM"/>
</dbReference>
<dbReference type="SUPFAM" id="SSF100879">
    <property type="entry name" value="Lesion bypass DNA polymerase (Y-family), little finger domain"/>
    <property type="match status" value="1"/>
</dbReference>
<dbReference type="Gene3D" id="6.10.250.1630">
    <property type="match status" value="1"/>
</dbReference>
<dbReference type="PROSITE" id="PS50173">
    <property type="entry name" value="UMUC"/>
    <property type="match status" value="1"/>
</dbReference>
<dbReference type="FunFam" id="3.40.1170.60:FF:000006">
    <property type="entry name" value="DNA polymerase iota"/>
    <property type="match status" value="1"/>
</dbReference>
<dbReference type="Gene3D" id="3.30.1490.100">
    <property type="entry name" value="DNA polymerase, Y-family, little finger domain"/>
    <property type="match status" value="1"/>
</dbReference>
<dbReference type="Gene3D" id="1.10.150.20">
    <property type="entry name" value="5' to 3' exonuclease, C-terminal subdomain"/>
    <property type="match status" value="1"/>
</dbReference>
<dbReference type="Proteomes" id="UP001221898">
    <property type="component" value="Unassembled WGS sequence"/>
</dbReference>
<dbReference type="EMBL" id="JAINUG010000009">
    <property type="protein sequence ID" value="KAJ8415629.1"/>
    <property type="molecule type" value="Genomic_DNA"/>
</dbReference>
<dbReference type="InterPro" id="IPR043502">
    <property type="entry name" value="DNA/RNA_pol_sf"/>
</dbReference>
<evidence type="ECO:0000256" key="4">
    <source>
        <dbReference type="SAM" id="MobiDB-lite"/>
    </source>
</evidence>
<reference evidence="6" key="1">
    <citation type="journal article" date="2023" name="Science">
        <title>Genome structures resolve the early diversification of teleost fishes.</title>
        <authorList>
            <person name="Parey E."/>
            <person name="Louis A."/>
            <person name="Montfort J."/>
            <person name="Bouchez O."/>
            <person name="Roques C."/>
            <person name="Iampietro C."/>
            <person name="Lluch J."/>
            <person name="Castinel A."/>
            <person name="Donnadieu C."/>
            <person name="Desvignes T."/>
            <person name="Floi Bucao C."/>
            <person name="Jouanno E."/>
            <person name="Wen M."/>
            <person name="Mejri S."/>
            <person name="Dirks R."/>
            <person name="Jansen H."/>
            <person name="Henkel C."/>
            <person name="Chen W.J."/>
            <person name="Zahm M."/>
            <person name="Cabau C."/>
            <person name="Klopp C."/>
            <person name="Thompson A.W."/>
            <person name="Robinson-Rechavi M."/>
            <person name="Braasch I."/>
            <person name="Lecointre G."/>
            <person name="Bobe J."/>
            <person name="Postlethwait J.H."/>
            <person name="Berthelot C."/>
            <person name="Roest Crollius H."/>
            <person name="Guiguen Y."/>
        </authorList>
    </citation>
    <scope>NUCLEOTIDE SEQUENCE</scope>
    <source>
        <strain evidence="6">NC1722</strain>
    </source>
</reference>
<dbReference type="InterPro" id="IPR001126">
    <property type="entry name" value="UmuC"/>
</dbReference>
<evidence type="ECO:0000256" key="3">
    <source>
        <dbReference type="ARBA" id="ARBA00022679"/>
    </source>
</evidence>
<accession>A0AAD7T703</accession>
<dbReference type="PANTHER" id="PTHR46404:SF1">
    <property type="entry name" value="DNA POLYMERASE IOTA"/>
    <property type="match status" value="1"/>
</dbReference>
<dbReference type="SUPFAM" id="SSF56672">
    <property type="entry name" value="DNA/RNA polymerases"/>
    <property type="match status" value="1"/>
</dbReference>
<dbReference type="GO" id="GO:0019985">
    <property type="term" value="P:translesion synthesis"/>
    <property type="evidence" value="ECO:0007669"/>
    <property type="project" value="TreeGrafter"/>
</dbReference>